<dbReference type="EMBL" id="KV921265">
    <property type="protein sequence ID" value="ORE22533.1"/>
    <property type="molecule type" value="Genomic_DNA"/>
</dbReference>
<reference evidence="1 2" key="1">
    <citation type="journal article" date="2016" name="Proc. Natl. Acad. Sci. U.S.A.">
        <title>Lipid metabolic changes in an early divergent fungus govern the establishment of a mutualistic symbiosis with endobacteria.</title>
        <authorList>
            <person name="Lastovetsky O.A."/>
            <person name="Gaspar M.L."/>
            <person name="Mondo S.J."/>
            <person name="LaButti K.M."/>
            <person name="Sandor L."/>
            <person name="Grigoriev I.V."/>
            <person name="Henry S.A."/>
            <person name="Pawlowska T.E."/>
        </authorList>
    </citation>
    <scope>NUCLEOTIDE SEQUENCE [LARGE SCALE GENOMIC DNA]</scope>
    <source>
        <strain evidence="1 2">ATCC 11559</strain>
    </source>
</reference>
<dbReference type="AlphaFoldDB" id="A0A1X0SE68"/>
<accession>A0A1X0SE68</accession>
<organism evidence="1 2">
    <name type="scientific">Rhizopus microsporus</name>
    <dbReference type="NCBI Taxonomy" id="58291"/>
    <lineage>
        <taxon>Eukaryota</taxon>
        <taxon>Fungi</taxon>
        <taxon>Fungi incertae sedis</taxon>
        <taxon>Mucoromycota</taxon>
        <taxon>Mucoromycotina</taxon>
        <taxon>Mucoromycetes</taxon>
        <taxon>Mucorales</taxon>
        <taxon>Mucorineae</taxon>
        <taxon>Rhizopodaceae</taxon>
        <taxon>Rhizopus</taxon>
    </lineage>
</organism>
<evidence type="ECO:0000313" key="1">
    <source>
        <dbReference type="EMBL" id="ORE22533.1"/>
    </source>
</evidence>
<dbReference type="Proteomes" id="UP000242381">
    <property type="component" value="Unassembled WGS sequence"/>
</dbReference>
<gene>
    <name evidence="1" type="ORF">BCV71DRAFT_252816</name>
</gene>
<protein>
    <submittedName>
        <fullName evidence="1">Uncharacterized protein</fullName>
    </submittedName>
</protein>
<sequence length="135" mass="15770">MFQIETVDDCSCILRSVIEDAPPAPFPYSCNTHTKETKNVHVNYSLFVYWDKRSKHGSDFVCGEEFVWQTISLENGEPEVKLERVARKEVVSEFQCLVGRVCTAERRPRWDSKHAVKQYLPVLSYGLQLLERWKD</sequence>
<proteinExistence type="predicted"/>
<evidence type="ECO:0000313" key="2">
    <source>
        <dbReference type="Proteomes" id="UP000242381"/>
    </source>
</evidence>
<name>A0A1X0SE68_RHIZD</name>